<evidence type="ECO:0000313" key="6">
    <source>
        <dbReference type="EMBL" id="RKP38733.1"/>
    </source>
</evidence>
<dbReference type="FunFam" id="3.40.630.10:FF:000101">
    <property type="entry name" value="N-acetylated alpha-linked acidic dipeptidase like 1"/>
    <property type="match status" value="1"/>
</dbReference>
<feature type="non-terminal residue" evidence="6">
    <location>
        <position position="1"/>
    </location>
</feature>
<comment type="similarity">
    <text evidence="1">Belongs to the peptidase M28 family. M28B subfamily.</text>
</comment>
<evidence type="ECO:0000256" key="2">
    <source>
        <dbReference type="SAM" id="MobiDB-lite"/>
    </source>
</evidence>
<dbReference type="SUPFAM" id="SSF53187">
    <property type="entry name" value="Zn-dependent exopeptidases"/>
    <property type="match status" value="1"/>
</dbReference>
<dbReference type="EMBL" id="ML002335">
    <property type="protein sequence ID" value="RKP38733.1"/>
    <property type="molecule type" value="Genomic_DNA"/>
</dbReference>
<dbReference type="CDD" id="cd02121">
    <property type="entry name" value="PA_GCPII_like"/>
    <property type="match status" value="1"/>
</dbReference>
<dbReference type="Pfam" id="PF04253">
    <property type="entry name" value="TFR_dimer"/>
    <property type="match status" value="1"/>
</dbReference>
<dbReference type="Pfam" id="PF04389">
    <property type="entry name" value="Peptidase_M28"/>
    <property type="match status" value="1"/>
</dbReference>
<feature type="domain" description="Transferrin receptor-like dimerisation" evidence="4">
    <location>
        <begin position="589"/>
        <end position="681"/>
    </location>
</feature>
<reference evidence="7" key="1">
    <citation type="journal article" date="2018" name="Nat. Microbiol.">
        <title>Leveraging single-cell genomics to expand the fungal tree of life.</title>
        <authorList>
            <person name="Ahrendt S.R."/>
            <person name="Quandt C.A."/>
            <person name="Ciobanu D."/>
            <person name="Clum A."/>
            <person name="Salamov A."/>
            <person name="Andreopoulos B."/>
            <person name="Cheng J.F."/>
            <person name="Woyke T."/>
            <person name="Pelin A."/>
            <person name="Henrissat B."/>
            <person name="Reynolds N.K."/>
            <person name="Benny G.L."/>
            <person name="Smith M.E."/>
            <person name="James T.Y."/>
            <person name="Grigoriev I.V."/>
        </authorList>
    </citation>
    <scope>NUCLEOTIDE SEQUENCE [LARGE SCALE GENOMIC DNA]</scope>
    <source>
        <strain evidence="7">RSA 468</strain>
    </source>
</reference>
<dbReference type="AlphaFoldDB" id="A0A4P9ZYG4"/>
<evidence type="ECO:0000259" key="4">
    <source>
        <dbReference type="Pfam" id="PF04253"/>
    </source>
</evidence>
<dbReference type="InterPro" id="IPR039373">
    <property type="entry name" value="Peptidase_M28B"/>
</dbReference>
<protein>
    <submittedName>
        <fullName evidence="6">Uncharacterized protein</fullName>
    </submittedName>
</protein>
<dbReference type="PANTHER" id="PTHR10404:SF46">
    <property type="entry name" value="VACUOLAR PROTEIN SORTING-ASSOCIATED PROTEIN 70"/>
    <property type="match status" value="1"/>
</dbReference>
<dbReference type="InterPro" id="IPR007484">
    <property type="entry name" value="Peptidase_M28"/>
</dbReference>
<dbReference type="InterPro" id="IPR036757">
    <property type="entry name" value="TFR-like_dimer_dom_sf"/>
</dbReference>
<feature type="domain" description="Peptidase M28" evidence="5">
    <location>
        <begin position="305"/>
        <end position="517"/>
    </location>
</feature>
<proteinExistence type="inferred from homology"/>
<dbReference type="InterPro" id="IPR046450">
    <property type="entry name" value="PA_dom_sf"/>
</dbReference>
<evidence type="ECO:0000259" key="3">
    <source>
        <dbReference type="Pfam" id="PF02225"/>
    </source>
</evidence>
<organism evidence="6 7">
    <name type="scientific">Dimargaris cristalligena</name>
    <dbReference type="NCBI Taxonomy" id="215637"/>
    <lineage>
        <taxon>Eukaryota</taxon>
        <taxon>Fungi</taxon>
        <taxon>Fungi incertae sedis</taxon>
        <taxon>Zoopagomycota</taxon>
        <taxon>Kickxellomycotina</taxon>
        <taxon>Dimargaritomycetes</taxon>
        <taxon>Dimargaritales</taxon>
        <taxon>Dimargaritaceae</taxon>
        <taxon>Dimargaris</taxon>
    </lineage>
</organism>
<dbReference type="InterPro" id="IPR007365">
    <property type="entry name" value="TFR-like_dimer_dom"/>
</dbReference>
<dbReference type="STRING" id="215637.A0A4P9ZYG4"/>
<dbReference type="Gene3D" id="3.40.630.10">
    <property type="entry name" value="Zn peptidases"/>
    <property type="match status" value="1"/>
</dbReference>
<dbReference type="Gene3D" id="1.20.930.40">
    <property type="entry name" value="Transferrin receptor-like, dimerisation domain"/>
    <property type="match status" value="1"/>
</dbReference>
<feature type="domain" description="PA" evidence="3">
    <location>
        <begin position="111"/>
        <end position="198"/>
    </location>
</feature>
<dbReference type="Gene3D" id="3.50.30.30">
    <property type="match status" value="1"/>
</dbReference>
<dbReference type="CDD" id="cd08022">
    <property type="entry name" value="M28_PSMA_like"/>
    <property type="match status" value="1"/>
</dbReference>
<sequence>AYKLFQVLPEAHRLREHLTYYTSGVHLAGVNRTQAVWTQEQMRDFGLTDVNIVEYFPYLNYPREQRVAIVEPEPLLFDADLREPIVDEDSTSHLQRDIPPAFHGFSASGNVTGRLVYANYGRPQDFARLRALGVNMTDTIVLVRYGQVFRGLKVREAQEHGAVGVLIYSDPADDGAARGAVYPDGPWRPPGSVQRGSVQFLSDYPGDPLTPGVPAHRDAERLAREDVTNLPKIPSIPLSYTNALPLLRALSGHGPSALQAGSDWEGAGAHSDAGADPGVTYSVGPSEARVNLVNRMEGRITPIWNVVARIEGWAEPDRAVIVGNHRDAWVFGAADPGSGSAVLLETARSLGILLRAGWRPRRTIYLCSWDAEEYGLIGSTEWVEDHLAWLQREAVAYINVDNVVMGHHFVAFASPSLNPLIYQVTKDVALGGTSGSVYDQWVNDAPKKHQAETESAVGGADPIINADNDPPARHLPPVVHPLGSGSDFTAFLQHAGIAAMDFSFVGYGGTYHSAYDSRHWMEKFVDPHYHYHRAATGVLGGIALQLADASLLPLNLTTYADALKGYLAAVTFHDQVRRFTDKSGANCEKAVAQVAAVSDETDLELSKKKKKDKKKHDAEKKLAQCLRRRHQFNDQLGFFEQQFIAVAGIPSRPWYKHLVFAPGLNTGYASQPLPVLTESVE</sequence>
<feature type="region of interest" description="Disordered" evidence="2">
    <location>
        <begin position="257"/>
        <end position="281"/>
    </location>
</feature>
<gene>
    <name evidence="6" type="ORF">BJ085DRAFT_335</name>
</gene>
<dbReference type="InterPro" id="IPR003137">
    <property type="entry name" value="PA_domain"/>
</dbReference>
<evidence type="ECO:0000313" key="7">
    <source>
        <dbReference type="Proteomes" id="UP000268162"/>
    </source>
</evidence>
<dbReference type="SUPFAM" id="SSF52025">
    <property type="entry name" value="PA domain"/>
    <property type="match status" value="1"/>
</dbReference>
<name>A0A4P9ZYG4_9FUNG</name>
<evidence type="ECO:0000259" key="5">
    <source>
        <dbReference type="Pfam" id="PF04389"/>
    </source>
</evidence>
<dbReference type="FunFam" id="3.50.30.30:FF:000008">
    <property type="entry name" value="Glutamate carboxypeptidase 2"/>
    <property type="match status" value="1"/>
</dbReference>
<keyword evidence="7" id="KW-1185">Reference proteome</keyword>
<feature type="non-terminal residue" evidence="6">
    <location>
        <position position="681"/>
    </location>
</feature>
<dbReference type="PANTHER" id="PTHR10404">
    <property type="entry name" value="N-ACETYLATED-ALPHA-LINKED ACIDIC DIPEPTIDASE"/>
    <property type="match status" value="1"/>
</dbReference>
<dbReference type="Pfam" id="PF02225">
    <property type="entry name" value="PA"/>
    <property type="match status" value="1"/>
</dbReference>
<dbReference type="SUPFAM" id="SSF47672">
    <property type="entry name" value="Transferrin receptor-like dimerisation domain"/>
    <property type="match status" value="1"/>
</dbReference>
<accession>A0A4P9ZYG4</accession>
<evidence type="ECO:0000256" key="1">
    <source>
        <dbReference type="ARBA" id="ARBA00005634"/>
    </source>
</evidence>
<dbReference type="GO" id="GO:0004180">
    <property type="term" value="F:carboxypeptidase activity"/>
    <property type="evidence" value="ECO:0007669"/>
    <property type="project" value="TreeGrafter"/>
</dbReference>
<dbReference type="Proteomes" id="UP000268162">
    <property type="component" value="Unassembled WGS sequence"/>
</dbReference>